<evidence type="ECO:0000313" key="1">
    <source>
        <dbReference type="EMBL" id="ETS33146.1"/>
    </source>
</evidence>
<dbReference type="AlphaFoldDB" id="W3VB43"/>
<keyword evidence="2" id="KW-1185">Reference proteome</keyword>
<comment type="caution">
    <text evidence="1">The sequence shown here is derived from an EMBL/GenBank/DDBJ whole genome shotgun (WGS) entry which is preliminary data.</text>
</comment>
<organism evidence="1 2">
    <name type="scientific">Photorhabdus khanii NC19</name>
    <dbReference type="NCBI Taxonomy" id="1004151"/>
    <lineage>
        <taxon>Bacteria</taxon>
        <taxon>Pseudomonadati</taxon>
        <taxon>Pseudomonadota</taxon>
        <taxon>Gammaproteobacteria</taxon>
        <taxon>Enterobacterales</taxon>
        <taxon>Morganellaceae</taxon>
        <taxon>Photorhabdus</taxon>
    </lineage>
</organism>
<dbReference type="PATRIC" id="fig|1004151.3.peg.362"/>
<dbReference type="Proteomes" id="UP000018957">
    <property type="component" value="Unassembled WGS sequence"/>
</dbReference>
<protein>
    <submittedName>
        <fullName evidence="1">Uncharacterized protein</fullName>
    </submittedName>
</protein>
<name>W3VB43_9GAMM</name>
<dbReference type="RefSeq" id="WP_036842500.1">
    <property type="nucleotide sequence ID" value="NZ_AYSJ01000002.1"/>
</dbReference>
<reference evidence="1 2" key="1">
    <citation type="submission" date="2013-11" db="EMBL/GenBank/DDBJ databases">
        <title>Elucidation of the Photorhabdus temperata genome and generation of transposon mutant library to identify motility mutants.</title>
        <authorList>
            <person name="Hurst S.G.IV."/>
            <person name="Micheals B."/>
            <person name="Abebe-Akele F."/>
            <person name="Rowedder H."/>
            <person name="Bullock H."/>
            <person name="Jackobeck R."/>
            <person name="Janicki E."/>
            <person name="Tisa L.S."/>
        </authorList>
    </citation>
    <scope>NUCLEOTIDE SEQUENCE [LARGE SCALE GENOMIC DNA]</scope>
    <source>
        <strain evidence="1 2">NC19</strain>
    </source>
</reference>
<sequence length="71" mass="7719">MPEKYGQTEIGSGRSHRLFNQRLISTVELGVEPGDGKVECILNISTIFGEICVDTYALGKGGYQARLESQG</sequence>
<gene>
    <name evidence="1" type="ORF">PTE_00296</name>
</gene>
<accession>W3VB43</accession>
<evidence type="ECO:0000313" key="2">
    <source>
        <dbReference type="Proteomes" id="UP000018957"/>
    </source>
</evidence>
<dbReference type="EMBL" id="AYSJ01000002">
    <property type="protein sequence ID" value="ETS33146.1"/>
    <property type="molecule type" value="Genomic_DNA"/>
</dbReference>
<proteinExistence type="predicted"/>